<reference evidence="2 3" key="2">
    <citation type="journal article" date="2021" name="Curr. Genet.">
        <title>Genetic response to nitrogen starvation in the aggressive Eucalyptus foliar pathogen Teratosphaeria destructans.</title>
        <authorList>
            <person name="Havenga M."/>
            <person name="Wingfield B.D."/>
            <person name="Wingfield M.J."/>
            <person name="Dreyer L.L."/>
            <person name="Roets F."/>
            <person name="Aylward J."/>
        </authorList>
    </citation>
    <scope>NUCLEOTIDE SEQUENCE [LARGE SCALE GENOMIC DNA]</scope>
    <source>
        <strain evidence="2">CMW44962</strain>
    </source>
</reference>
<reference evidence="2 3" key="1">
    <citation type="journal article" date="2018" name="IMA Fungus">
        <title>IMA Genome-F 10: Nine draft genome sequences of Claviceps purpurea s.lat., including C. arundinis, C. humidiphila, and C. cf. spartinae, pseudomolecules for the pitch canker pathogen Fusarium circinatum, draft genome of Davidsoniella eucalypti, Grosmannia galeiformis, Quambalaria eucalypti, and Teratosphaeria destructans.</title>
        <authorList>
            <person name="Wingfield B.D."/>
            <person name="Liu M."/>
            <person name="Nguyen H.D."/>
            <person name="Lane F.A."/>
            <person name="Morgan S.W."/>
            <person name="De Vos L."/>
            <person name="Wilken P.M."/>
            <person name="Duong T.A."/>
            <person name="Aylward J."/>
            <person name="Coetzee M.P."/>
            <person name="Dadej K."/>
            <person name="De Beer Z.W."/>
            <person name="Findlay W."/>
            <person name="Havenga M."/>
            <person name="Kolarik M."/>
            <person name="Menzies J.G."/>
            <person name="Naidoo K."/>
            <person name="Pochopski O."/>
            <person name="Shoukouhi P."/>
            <person name="Santana Q.C."/>
            <person name="Seifert K.A."/>
            <person name="Soal N."/>
            <person name="Steenkamp E.T."/>
            <person name="Tatham C.T."/>
            <person name="van der Nest M.A."/>
            <person name="Wingfield M.J."/>
        </authorList>
    </citation>
    <scope>NUCLEOTIDE SEQUENCE [LARGE SCALE GENOMIC DNA]</scope>
    <source>
        <strain evidence="2">CMW44962</strain>
    </source>
</reference>
<feature type="chain" id="PRO_5040723030" evidence="1">
    <location>
        <begin position="24"/>
        <end position="135"/>
    </location>
</feature>
<proteinExistence type="predicted"/>
<keyword evidence="3" id="KW-1185">Reference proteome</keyword>
<evidence type="ECO:0000313" key="3">
    <source>
        <dbReference type="Proteomes" id="UP001138500"/>
    </source>
</evidence>
<organism evidence="2 3">
    <name type="scientific">Teratosphaeria destructans</name>
    <dbReference type="NCBI Taxonomy" id="418781"/>
    <lineage>
        <taxon>Eukaryota</taxon>
        <taxon>Fungi</taxon>
        <taxon>Dikarya</taxon>
        <taxon>Ascomycota</taxon>
        <taxon>Pezizomycotina</taxon>
        <taxon>Dothideomycetes</taxon>
        <taxon>Dothideomycetidae</taxon>
        <taxon>Mycosphaerellales</taxon>
        <taxon>Teratosphaeriaceae</taxon>
        <taxon>Teratosphaeria</taxon>
    </lineage>
</organism>
<gene>
    <name evidence="2" type="ORF">Tdes44962_MAKER03527</name>
</gene>
<keyword evidence="1" id="KW-0732">Signal</keyword>
<dbReference type="AlphaFoldDB" id="A0A9W7SPZ7"/>
<evidence type="ECO:0000256" key="1">
    <source>
        <dbReference type="SAM" id="SignalP"/>
    </source>
</evidence>
<accession>A0A9W7SPZ7</accession>
<evidence type="ECO:0000313" key="2">
    <source>
        <dbReference type="EMBL" id="KAH9826395.1"/>
    </source>
</evidence>
<name>A0A9W7SPZ7_9PEZI</name>
<dbReference type="EMBL" id="RIBY02001990">
    <property type="protein sequence ID" value="KAH9826395.1"/>
    <property type="molecule type" value="Genomic_DNA"/>
</dbReference>
<dbReference type="OrthoDB" id="3959840at2759"/>
<dbReference type="Proteomes" id="UP001138500">
    <property type="component" value="Unassembled WGS sequence"/>
</dbReference>
<protein>
    <submittedName>
        <fullName evidence="2">Uncharacterized protein</fullName>
    </submittedName>
</protein>
<feature type="signal peptide" evidence="1">
    <location>
        <begin position="1"/>
        <end position="23"/>
    </location>
</feature>
<comment type="caution">
    <text evidence="2">The sequence shown here is derived from an EMBL/GenBank/DDBJ whole genome shotgun (WGS) entry which is preliminary data.</text>
</comment>
<sequence length="135" mass="14584">MYPTTTTTLLTLFLATATTPATAAAILPRTTTVSQGEQSCTAKDVLSAVTYTTYIGHPFSRSLCPIIHDALNTALGIPEQDVQSESDGVDWGDCQSHDEGSAIKLVFEYEHNHGTEINKGLKEVFSKIGFNCPDF</sequence>